<reference evidence="16 17" key="1">
    <citation type="submission" date="2018-06" db="EMBL/GenBank/DDBJ databases">
        <title>Comparative genomics reveals the genomic features of Rhizophagus irregularis, R. cerebriforme, R. diaphanum and Gigaspora rosea, and their symbiotic lifestyle signature.</title>
        <authorList>
            <person name="Morin E."/>
            <person name="San Clemente H."/>
            <person name="Chen E.C.H."/>
            <person name="De La Providencia I."/>
            <person name="Hainaut M."/>
            <person name="Kuo A."/>
            <person name="Kohler A."/>
            <person name="Murat C."/>
            <person name="Tang N."/>
            <person name="Roy S."/>
            <person name="Loubradou J."/>
            <person name="Henrissat B."/>
            <person name="Grigoriev I.V."/>
            <person name="Corradi N."/>
            <person name="Roux C."/>
            <person name="Martin F.M."/>
        </authorList>
    </citation>
    <scope>NUCLEOTIDE SEQUENCE [LARGE SCALE GENOMIC DNA]</scope>
    <source>
        <strain evidence="16 17">DAOM 194757</strain>
    </source>
</reference>
<dbReference type="Pfam" id="PF02366">
    <property type="entry name" value="PMT"/>
    <property type="match status" value="1"/>
</dbReference>
<comment type="similarity">
    <text evidence="3 14">Belongs to the glycosyltransferase 39 family.</text>
</comment>
<evidence type="ECO:0000256" key="5">
    <source>
        <dbReference type="ARBA" id="ARBA00022676"/>
    </source>
</evidence>
<dbReference type="InterPro" id="IPR027005">
    <property type="entry name" value="PMT-like"/>
</dbReference>
<dbReference type="SUPFAM" id="SSF82109">
    <property type="entry name" value="MIR domain"/>
    <property type="match status" value="1"/>
</dbReference>
<dbReference type="PANTHER" id="PTHR10050">
    <property type="entry name" value="DOLICHYL-PHOSPHATE-MANNOSE--PROTEIN MANNOSYLTRANSFERASE"/>
    <property type="match status" value="1"/>
</dbReference>
<keyword evidence="7 14" id="KW-0812">Transmembrane</keyword>
<dbReference type="InterPro" id="IPR016093">
    <property type="entry name" value="MIR_motif"/>
</dbReference>
<evidence type="ECO:0000256" key="10">
    <source>
        <dbReference type="ARBA" id="ARBA00022989"/>
    </source>
</evidence>
<dbReference type="UniPathway" id="UPA00378"/>
<accession>A0A397W4M8</accession>
<evidence type="ECO:0000256" key="7">
    <source>
        <dbReference type="ARBA" id="ARBA00022692"/>
    </source>
</evidence>
<feature type="domain" description="MIR" evidence="15">
    <location>
        <begin position="233"/>
        <end position="287"/>
    </location>
</feature>
<evidence type="ECO:0000256" key="13">
    <source>
        <dbReference type="ARBA" id="ARBA00045102"/>
    </source>
</evidence>
<dbReference type="InterPro" id="IPR032421">
    <property type="entry name" value="PMT_4TMC"/>
</dbReference>
<keyword evidence="17" id="KW-1185">Reference proteome</keyword>
<evidence type="ECO:0000256" key="3">
    <source>
        <dbReference type="ARBA" id="ARBA00007222"/>
    </source>
</evidence>
<evidence type="ECO:0000256" key="12">
    <source>
        <dbReference type="ARBA" id="ARBA00045085"/>
    </source>
</evidence>
<dbReference type="GO" id="GO:0005789">
    <property type="term" value="C:endoplasmic reticulum membrane"/>
    <property type="evidence" value="ECO:0007669"/>
    <property type="project" value="UniProtKB-SubCell"/>
</dbReference>
<protein>
    <recommendedName>
        <fullName evidence="4 14">Dolichyl-phosphate-mannose--protein mannosyltransferase</fullName>
        <ecNumber evidence="4 14">2.4.1.109</ecNumber>
    </recommendedName>
</protein>
<comment type="catalytic activity">
    <reaction evidence="12 14">
        <text>a di-trans,poly-cis-dolichyl beta-D-mannosyl phosphate + L-threonyl-[protein] = 3-O-(alpha-D-mannosyl)-L-threonyl-[protein] + a di-trans,poly-cis-dolichyl phosphate + H(+)</text>
        <dbReference type="Rhea" id="RHEA:53396"/>
        <dbReference type="Rhea" id="RHEA-COMP:11060"/>
        <dbReference type="Rhea" id="RHEA-COMP:13547"/>
        <dbReference type="Rhea" id="RHEA-COMP:19498"/>
        <dbReference type="Rhea" id="RHEA-COMP:19501"/>
        <dbReference type="ChEBI" id="CHEBI:15378"/>
        <dbReference type="ChEBI" id="CHEBI:30013"/>
        <dbReference type="ChEBI" id="CHEBI:57683"/>
        <dbReference type="ChEBI" id="CHEBI:58211"/>
        <dbReference type="ChEBI" id="CHEBI:137323"/>
        <dbReference type="EC" id="2.4.1.109"/>
    </reaction>
</comment>
<dbReference type="PANTHER" id="PTHR10050:SF46">
    <property type="entry name" value="PROTEIN O-MANNOSYL-TRANSFERASE 2"/>
    <property type="match status" value="1"/>
</dbReference>
<evidence type="ECO:0000313" key="16">
    <source>
        <dbReference type="EMBL" id="RIB27233.1"/>
    </source>
</evidence>
<feature type="transmembrane region" description="Helical" evidence="14">
    <location>
        <begin position="69"/>
        <end position="87"/>
    </location>
</feature>
<comment type="pathway">
    <text evidence="2 14">Protein modification; protein glycosylation.</text>
</comment>
<feature type="domain" description="MIR" evidence="15">
    <location>
        <begin position="310"/>
        <end position="368"/>
    </location>
</feature>
<comment type="caution">
    <text evidence="14">Lacks conserved residue(s) required for the propagation of feature annotation.</text>
</comment>
<dbReference type="GO" id="GO:0004169">
    <property type="term" value="F:dolichyl-phosphate-mannose-protein mannosyltransferase activity"/>
    <property type="evidence" value="ECO:0007669"/>
    <property type="project" value="UniProtKB-UniRule"/>
</dbReference>
<feature type="transmembrane region" description="Helical" evidence="14">
    <location>
        <begin position="126"/>
        <end position="159"/>
    </location>
</feature>
<keyword evidence="11 14" id="KW-0472">Membrane</keyword>
<gene>
    <name evidence="16" type="ORF">C2G38_2131186</name>
</gene>
<dbReference type="EMBL" id="QKWP01000106">
    <property type="protein sequence ID" value="RIB27233.1"/>
    <property type="molecule type" value="Genomic_DNA"/>
</dbReference>
<evidence type="ECO:0000313" key="17">
    <source>
        <dbReference type="Proteomes" id="UP000266673"/>
    </source>
</evidence>
<dbReference type="OrthoDB" id="292747at2759"/>
<dbReference type="EC" id="2.4.1.109" evidence="4 14"/>
<keyword evidence="5 14" id="KW-0328">Glycosyltransferase</keyword>
<dbReference type="InterPro" id="IPR003342">
    <property type="entry name" value="ArnT-like_N"/>
</dbReference>
<dbReference type="STRING" id="44941.A0A397W4M8"/>
<feature type="transmembrane region" description="Helical" evidence="14">
    <location>
        <begin position="93"/>
        <end position="114"/>
    </location>
</feature>
<name>A0A397W4M8_9GLOM</name>
<comment type="catalytic activity">
    <reaction evidence="13 14">
        <text>a di-trans,poly-cis-dolichyl beta-D-mannosyl phosphate + L-seryl-[protein] = 3-O-(alpha-D-mannosyl)-L-seryl-[protein] + a di-trans,poly-cis-dolichyl phosphate + H(+)</text>
        <dbReference type="Rhea" id="RHEA:17377"/>
        <dbReference type="Rhea" id="RHEA-COMP:9863"/>
        <dbReference type="Rhea" id="RHEA-COMP:13546"/>
        <dbReference type="Rhea" id="RHEA-COMP:19498"/>
        <dbReference type="Rhea" id="RHEA-COMP:19501"/>
        <dbReference type="ChEBI" id="CHEBI:15378"/>
        <dbReference type="ChEBI" id="CHEBI:29999"/>
        <dbReference type="ChEBI" id="CHEBI:57683"/>
        <dbReference type="ChEBI" id="CHEBI:58211"/>
        <dbReference type="ChEBI" id="CHEBI:137321"/>
        <dbReference type="EC" id="2.4.1.109"/>
    </reaction>
</comment>
<comment type="subcellular location">
    <subcellularLocation>
        <location evidence="1 14">Endoplasmic reticulum membrane</location>
        <topology evidence="1 14">Multi-pass membrane protein</topology>
    </subcellularLocation>
</comment>
<dbReference type="AlphaFoldDB" id="A0A397W4M8"/>
<dbReference type="Pfam" id="PF16192">
    <property type="entry name" value="PMT_4TMC"/>
    <property type="match status" value="1"/>
</dbReference>
<evidence type="ECO:0000256" key="8">
    <source>
        <dbReference type="ARBA" id="ARBA00022737"/>
    </source>
</evidence>
<dbReference type="Proteomes" id="UP000266673">
    <property type="component" value="Unassembled WGS sequence"/>
</dbReference>
<feature type="transmembrane region" description="Helical" evidence="14">
    <location>
        <begin position="179"/>
        <end position="207"/>
    </location>
</feature>
<feature type="transmembrane region" description="Helical" evidence="14">
    <location>
        <begin position="501"/>
        <end position="519"/>
    </location>
</feature>
<organism evidence="16 17">
    <name type="scientific">Gigaspora rosea</name>
    <dbReference type="NCBI Taxonomy" id="44941"/>
    <lineage>
        <taxon>Eukaryota</taxon>
        <taxon>Fungi</taxon>
        <taxon>Fungi incertae sedis</taxon>
        <taxon>Mucoromycota</taxon>
        <taxon>Glomeromycotina</taxon>
        <taxon>Glomeromycetes</taxon>
        <taxon>Diversisporales</taxon>
        <taxon>Gigasporaceae</taxon>
        <taxon>Gigaspora</taxon>
    </lineage>
</organism>
<feature type="transmembrane region" description="Helical" evidence="14">
    <location>
        <begin position="463"/>
        <end position="489"/>
    </location>
</feature>
<evidence type="ECO:0000256" key="4">
    <source>
        <dbReference type="ARBA" id="ARBA00012839"/>
    </source>
</evidence>
<comment type="caution">
    <text evidence="16">The sequence shown here is derived from an EMBL/GenBank/DDBJ whole genome shotgun (WGS) entry which is preliminary data.</text>
</comment>
<proteinExistence type="inferred from homology"/>
<dbReference type="Pfam" id="PF02815">
    <property type="entry name" value="MIR"/>
    <property type="match status" value="2"/>
</dbReference>
<dbReference type="PROSITE" id="PS50919">
    <property type="entry name" value="MIR"/>
    <property type="match status" value="2"/>
</dbReference>
<evidence type="ECO:0000259" key="15">
    <source>
        <dbReference type="PROSITE" id="PS50919"/>
    </source>
</evidence>
<evidence type="ECO:0000256" key="2">
    <source>
        <dbReference type="ARBA" id="ARBA00004922"/>
    </source>
</evidence>
<keyword evidence="10 14" id="KW-1133">Transmembrane helix</keyword>
<dbReference type="SMART" id="SM00472">
    <property type="entry name" value="MIR"/>
    <property type="match status" value="2"/>
</dbReference>
<evidence type="ECO:0000256" key="1">
    <source>
        <dbReference type="ARBA" id="ARBA00004477"/>
    </source>
</evidence>
<dbReference type="InterPro" id="IPR036300">
    <property type="entry name" value="MIR_dom_sf"/>
</dbReference>
<evidence type="ECO:0000256" key="11">
    <source>
        <dbReference type="ARBA" id="ARBA00023136"/>
    </source>
</evidence>
<comment type="function">
    <text evidence="14">Transfers mannose from Dol-P-mannose to Ser or Thr residues on proteins.</text>
</comment>
<evidence type="ECO:0000256" key="14">
    <source>
        <dbReference type="RuleBase" id="RU367007"/>
    </source>
</evidence>
<evidence type="ECO:0000256" key="6">
    <source>
        <dbReference type="ARBA" id="ARBA00022679"/>
    </source>
</evidence>
<dbReference type="Gene3D" id="2.80.10.50">
    <property type="match status" value="2"/>
</dbReference>
<keyword evidence="8" id="KW-0677">Repeat</keyword>
<keyword evidence="6 14" id="KW-0808">Transferase</keyword>
<sequence>MHLKFGSHYLKREFYFDVHPPLGKMLVGLAGLLAGNNTDVNYGFMRIFFAPFSDWMVPLAYFTAIELDFSHHAMILAILIVLLNTAYLCISHFILLDSMLLFFTFTTLFFLTKFHNQRYNSFFIDWWLWLILTRVSIGCVTSVKWVGLFATALVGLYNIEYLWDKFGDLSMPKTVYFKHLIARIICLIILPIQIYMLCFAIHFAILYRSGLGDVQMSSLFQAGLHGNNFYGNPIDLAYSSKFILKNMEYGGGLLHSHVQTYPSGSKQQQVTCYHHRDANNDWFIKKIREESEENKEEKILNFNYDLLENTPRIRANTTRLRFCHKILDCYLQAANAVLPQWGFKQIEVTCDKKNNLSDSFTHWNVEHHWNDKLPPGGSSHYRTLFLHNFWHLNVAIYTSNNALIPDPDKKDILTSHPLQWPLLQVGIQICGWDDKAIKYYLLINPIVCKICLIRWLLHFMPFFIMGCVTYLHHYFSALYFSILMCAFVLDHLTSSCNQITKHIVFGISYLAVILVFWYFKDIAFEFDYPSIELKGRQWVSS</sequence>
<keyword evidence="9 14" id="KW-0256">Endoplasmic reticulum</keyword>
<evidence type="ECO:0000256" key="9">
    <source>
        <dbReference type="ARBA" id="ARBA00022824"/>
    </source>
</evidence>